<proteinExistence type="predicted"/>
<sequence length="63" mass="7085">MRESSTKKTLLSLLVGTEMTRQTTVTPSLSLGRDCMHCGTALSGVKLNNHEYRTCTSRKYLFM</sequence>
<accession>A0A0D0B5A1</accession>
<dbReference type="InParanoid" id="A0A0D0B5A1"/>
<gene>
    <name evidence="1" type="ORF">CY34DRAFT_805794</name>
</gene>
<dbReference type="AlphaFoldDB" id="A0A0D0B5A1"/>
<organism evidence="1 2">
    <name type="scientific">Suillus luteus UH-Slu-Lm8-n1</name>
    <dbReference type="NCBI Taxonomy" id="930992"/>
    <lineage>
        <taxon>Eukaryota</taxon>
        <taxon>Fungi</taxon>
        <taxon>Dikarya</taxon>
        <taxon>Basidiomycota</taxon>
        <taxon>Agaricomycotina</taxon>
        <taxon>Agaricomycetes</taxon>
        <taxon>Agaricomycetidae</taxon>
        <taxon>Boletales</taxon>
        <taxon>Suillineae</taxon>
        <taxon>Suillaceae</taxon>
        <taxon>Suillus</taxon>
    </lineage>
</organism>
<evidence type="ECO:0000313" key="1">
    <source>
        <dbReference type="EMBL" id="KIK41702.1"/>
    </source>
</evidence>
<reference evidence="1 2" key="1">
    <citation type="submission" date="2014-04" db="EMBL/GenBank/DDBJ databases">
        <authorList>
            <consortium name="DOE Joint Genome Institute"/>
            <person name="Kuo A."/>
            <person name="Ruytinx J."/>
            <person name="Rineau F."/>
            <person name="Colpaert J."/>
            <person name="Kohler A."/>
            <person name="Nagy L.G."/>
            <person name="Floudas D."/>
            <person name="Copeland A."/>
            <person name="Barry K.W."/>
            <person name="Cichocki N."/>
            <person name="Veneault-Fourrey C."/>
            <person name="LaButti K."/>
            <person name="Lindquist E.A."/>
            <person name="Lipzen A."/>
            <person name="Lundell T."/>
            <person name="Morin E."/>
            <person name="Murat C."/>
            <person name="Sun H."/>
            <person name="Tunlid A."/>
            <person name="Henrissat B."/>
            <person name="Grigoriev I.V."/>
            <person name="Hibbett D.S."/>
            <person name="Martin F."/>
            <person name="Nordberg H.P."/>
            <person name="Cantor M.N."/>
            <person name="Hua S.X."/>
        </authorList>
    </citation>
    <scope>NUCLEOTIDE SEQUENCE [LARGE SCALE GENOMIC DNA]</scope>
    <source>
        <strain evidence="1 2">UH-Slu-Lm8-n1</strain>
    </source>
</reference>
<dbReference type="HOGENOM" id="CLU_2887305_0_0_1"/>
<dbReference type="EMBL" id="KN835261">
    <property type="protein sequence ID" value="KIK41702.1"/>
    <property type="molecule type" value="Genomic_DNA"/>
</dbReference>
<evidence type="ECO:0000313" key="2">
    <source>
        <dbReference type="Proteomes" id="UP000054485"/>
    </source>
</evidence>
<protein>
    <submittedName>
        <fullName evidence="1">Uncharacterized protein</fullName>
    </submittedName>
</protein>
<keyword evidence="2" id="KW-1185">Reference proteome</keyword>
<reference evidence="2" key="2">
    <citation type="submission" date="2015-01" db="EMBL/GenBank/DDBJ databases">
        <title>Evolutionary Origins and Diversification of the Mycorrhizal Mutualists.</title>
        <authorList>
            <consortium name="DOE Joint Genome Institute"/>
            <consortium name="Mycorrhizal Genomics Consortium"/>
            <person name="Kohler A."/>
            <person name="Kuo A."/>
            <person name="Nagy L.G."/>
            <person name="Floudas D."/>
            <person name="Copeland A."/>
            <person name="Barry K.W."/>
            <person name="Cichocki N."/>
            <person name="Veneault-Fourrey C."/>
            <person name="LaButti K."/>
            <person name="Lindquist E.A."/>
            <person name="Lipzen A."/>
            <person name="Lundell T."/>
            <person name="Morin E."/>
            <person name="Murat C."/>
            <person name="Riley R."/>
            <person name="Ohm R."/>
            <person name="Sun H."/>
            <person name="Tunlid A."/>
            <person name="Henrissat B."/>
            <person name="Grigoriev I.V."/>
            <person name="Hibbett D.S."/>
            <person name="Martin F."/>
        </authorList>
    </citation>
    <scope>NUCLEOTIDE SEQUENCE [LARGE SCALE GENOMIC DNA]</scope>
    <source>
        <strain evidence="2">UH-Slu-Lm8-n1</strain>
    </source>
</reference>
<dbReference type="Proteomes" id="UP000054485">
    <property type="component" value="Unassembled WGS sequence"/>
</dbReference>
<name>A0A0D0B5A1_9AGAM</name>